<comment type="caution">
    <text evidence="12">The sequence shown here is derived from an EMBL/GenBank/DDBJ whole genome shotgun (WGS) entry which is preliminary data.</text>
</comment>
<dbReference type="InterPro" id="IPR036942">
    <property type="entry name" value="Beta-barrel_TonB_sf"/>
</dbReference>
<dbReference type="Gene3D" id="2.170.130.10">
    <property type="entry name" value="TonB-dependent receptor, plug domain"/>
    <property type="match status" value="1"/>
</dbReference>
<keyword evidence="3 9" id="KW-1134">Transmembrane beta strand</keyword>
<evidence type="ECO:0000256" key="4">
    <source>
        <dbReference type="ARBA" id="ARBA00022692"/>
    </source>
</evidence>
<dbReference type="SUPFAM" id="SSF49464">
    <property type="entry name" value="Carboxypeptidase regulatory domain-like"/>
    <property type="match status" value="1"/>
</dbReference>
<accession>A0AAP2DRU6</accession>
<dbReference type="Gene3D" id="2.40.170.20">
    <property type="entry name" value="TonB-dependent receptor, beta-barrel domain"/>
    <property type="match status" value="1"/>
</dbReference>
<evidence type="ECO:0000256" key="2">
    <source>
        <dbReference type="ARBA" id="ARBA00022448"/>
    </source>
</evidence>
<keyword evidence="12" id="KW-0121">Carboxypeptidase</keyword>
<comment type="similarity">
    <text evidence="9">Belongs to the TonB-dependent receptor family.</text>
</comment>
<dbReference type="PROSITE" id="PS52016">
    <property type="entry name" value="TONB_DEPENDENT_REC_3"/>
    <property type="match status" value="1"/>
</dbReference>
<evidence type="ECO:0000256" key="8">
    <source>
        <dbReference type="ARBA" id="ARBA00023237"/>
    </source>
</evidence>
<evidence type="ECO:0000256" key="7">
    <source>
        <dbReference type="ARBA" id="ARBA00023136"/>
    </source>
</evidence>
<evidence type="ECO:0000313" key="12">
    <source>
        <dbReference type="EMBL" id="MBT1701401.1"/>
    </source>
</evidence>
<keyword evidence="13" id="KW-1185">Reference proteome</keyword>
<evidence type="ECO:0000256" key="10">
    <source>
        <dbReference type="SAM" id="SignalP"/>
    </source>
</evidence>
<dbReference type="GO" id="GO:0009279">
    <property type="term" value="C:cell outer membrane"/>
    <property type="evidence" value="ECO:0007669"/>
    <property type="project" value="UniProtKB-SubCell"/>
</dbReference>
<keyword evidence="2 9" id="KW-0813">Transport</keyword>
<protein>
    <submittedName>
        <fullName evidence="12">Carboxypeptidase-like regulatory domain-containing protein</fullName>
    </submittedName>
</protein>
<dbReference type="InterPro" id="IPR039426">
    <property type="entry name" value="TonB-dep_rcpt-like"/>
</dbReference>
<dbReference type="GO" id="GO:0004180">
    <property type="term" value="F:carboxypeptidase activity"/>
    <property type="evidence" value="ECO:0007669"/>
    <property type="project" value="UniProtKB-KW"/>
</dbReference>
<evidence type="ECO:0000256" key="1">
    <source>
        <dbReference type="ARBA" id="ARBA00004571"/>
    </source>
</evidence>
<keyword evidence="12" id="KW-0378">Hydrolase</keyword>
<dbReference type="Gene3D" id="2.60.40.1120">
    <property type="entry name" value="Carboxypeptidase-like, regulatory domain"/>
    <property type="match status" value="1"/>
</dbReference>
<dbReference type="Pfam" id="PF07715">
    <property type="entry name" value="Plug"/>
    <property type="match status" value="1"/>
</dbReference>
<dbReference type="AlphaFoldDB" id="A0AAP2DRU6"/>
<dbReference type="PROSITE" id="PS01156">
    <property type="entry name" value="TONB_DEPENDENT_REC_2"/>
    <property type="match status" value="1"/>
</dbReference>
<feature type="domain" description="TonB-dependent receptor plug" evidence="11">
    <location>
        <begin position="125"/>
        <end position="232"/>
    </location>
</feature>
<dbReference type="InterPro" id="IPR012910">
    <property type="entry name" value="Plug_dom"/>
</dbReference>
<evidence type="ECO:0000256" key="5">
    <source>
        <dbReference type="ARBA" id="ARBA00022729"/>
    </source>
</evidence>
<reference evidence="12 13" key="1">
    <citation type="submission" date="2021-05" db="EMBL/GenBank/DDBJ databases">
        <title>A Polyphasic approach of four new species of the genus Ohtaekwangia: Ohtaekwangia histidinii sp. nov., Ohtaekwangia cretensis sp. nov., Ohtaekwangia indiensis sp. nov., Ohtaekwangia reichenbachii sp. nov. from diverse environment.</title>
        <authorList>
            <person name="Octaviana S."/>
        </authorList>
    </citation>
    <scope>NUCLEOTIDE SEQUENCE [LARGE SCALE GENOMIC DNA]</scope>
    <source>
        <strain evidence="12 13">PWU4</strain>
    </source>
</reference>
<dbReference type="RefSeq" id="WP_254170083.1">
    <property type="nucleotide sequence ID" value="NZ_JAHESF010000070.1"/>
</dbReference>
<feature type="signal peptide" evidence="10">
    <location>
        <begin position="1"/>
        <end position="24"/>
    </location>
</feature>
<keyword evidence="6" id="KW-0798">TonB box</keyword>
<evidence type="ECO:0000313" key="13">
    <source>
        <dbReference type="Proteomes" id="UP001319200"/>
    </source>
</evidence>
<evidence type="ECO:0000256" key="9">
    <source>
        <dbReference type="PROSITE-ProRule" id="PRU01360"/>
    </source>
</evidence>
<dbReference type="InterPro" id="IPR010917">
    <property type="entry name" value="TonB_rcpt_CS"/>
</dbReference>
<dbReference type="PANTHER" id="PTHR30069">
    <property type="entry name" value="TONB-DEPENDENT OUTER MEMBRANE RECEPTOR"/>
    <property type="match status" value="1"/>
</dbReference>
<gene>
    <name evidence="12" type="ORF">KK083_31195</name>
</gene>
<feature type="chain" id="PRO_5043009343" evidence="10">
    <location>
        <begin position="25"/>
        <end position="910"/>
    </location>
</feature>
<dbReference type="GO" id="GO:0044718">
    <property type="term" value="P:siderophore transmembrane transport"/>
    <property type="evidence" value="ECO:0007669"/>
    <property type="project" value="TreeGrafter"/>
</dbReference>
<keyword evidence="5 10" id="KW-0732">Signal</keyword>
<keyword evidence="4 9" id="KW-0812">Transmembrane</keyword>
<dbReference type="GO" id="GO:0015344">
    <property type="term" value="F:siderophore uptake transmembrane transporter activity"/>
    <property type="evidence" value="ECO:0007669"/>
    <property type="project" value="TreeGrafter"/>
</dbReference>
<sequence length="910" mass="99368">MRKLLLMTLRCILLLTLVTTYAFAQTGSIKGTVIDDGNSEPVVGASVLLKGTSTGVVTDVNGVFQLDGVASGSQTVVISYIGYPSTELAVRVPSGGTAELGSVKLISQAIGLDEVSIIASVAIDRKTPVAVSTVKGATIEAKIGNQEFPEVLRSTPSVYVTKQGGGFGDARVNIRGFDTRNIAIMINGIPVNDMENGWVYWSNWAGLSDVTNSMQVQRGLGASKLAVSSVGGSINIVTNAAEMKKGGNVQLSYGNNNYMKFGATYSTGLNAKGWAFTVQGTHTRGEGYVDGTEFQAYSYFASVAKKINANHSLLLTAVGAPQWHHQRSFASTIIDYKLNGGDRYYKYNSSWGYLDGEEFTMAKNFYHKPKVFLNHFWTISDKTELATSVYASYGRGGGTGDAGRINGSNVFSNDFKDAYGIIRFDDIKTWNQGGAVANGSRFTPQNTPYPTGPFAGQYVGQSASNGIIRRSSMNEHNWYGILSNLTHHFNEDFTFSGGIDARYYKGLHYRRVEDLLGLAAYRDVTNVNDPDRFISSEGRADGNEIAYNNDGLSNWIGLFGQLEYSHNNLSVFASGSYSNQGFKRVDYFLYTPDATNPPQETEWQNFAGGTVKIGANYNINAYHNVFVNGGYFSQQPLFNAVFVNNTNVVSPTVENQDITSIEAGYGFRSTRFNANVNVYNTVWGNRQFSRTYTDANGTGSALFTDVAQLHRGLEIDFRYSPITPLSITGSASFGNWRYTDDFSGNRYDADNNYIDTKMIYAKDAKVGDAAQTTISLGAEYDILRNLSVYASYYYADKLYAAFNVASGGAFDNAPAPGEGANQAWQLPSYSLVDGGVSYRFKLGGTNLTWRFNMNNILDEIYISESTTNILYDPANTTDAANGSVGTKGSKRNQVYYGMGRTWNTSLKISF</sequence>
<evidence type="ECO:0000256" key="3">
    <source>
        <dbReference type="ARBA" id="ARBA00022452"/>
    </source>
</evidence>
<dbReference type="InterPro" id="IPR008969">
    <property type="entry name" value="CarboxyPept-like_regulatory"/>
</dbReference>
<keyword evidence="8 9" id="KW-0998">Cell outer membrane</keyword>
<dbReference type="InterPro" id="IPR037066">
    <property type="entry name" value="Plug_dom_sf"/>
</dbReference>
<organism evidence="12 13">
    <name type="scientific">Chryseosolibacter histidini</name>
    <dbReference type="NCBI Taxonomy" id="2782349"/>
    <lineage>
        <taxon>Bacteria</taxon>
        <taxon>Pseudomonadati</taxon>
        <taxon>Bacteroidota</taxon>
        <taxon>Cytophagia</taxon>
        <taxon>Cytophagales</taxon>
        <taxon>Chryseotaleaceae</taxon>
        <taxon>Chryseosolibacter</taxon>
    </lineage>
</organism>
<evidence type="ECO:0000256" key="6">
    <source>
        <dbReference type="ARBA" id="ARBA00023077"/>
    </source>
</evidence>
<keyword evidence="7 9" id="KW-0472">Membrane</keyword>
<dbReference type="Proteomes" id="UP001319200">
    <property type="component" value="Unassembled WGS sequence"/>
</dbReference>
<evidence type="ECO:0000259" key="11">
    <source>
        <dbReference type="Pfam" id="PF07715"/>
    </source>
</evidence>
<dbReference type="EMBL" id="JAHESF010000070">
    <property type="protein sequence ID" value="MBT1701401.1"/>
    <property type="molecule type" value="Genomic_DNA"/>
</dbReference>
<keyword evidence="12" id="KW-0645">Protease</keyword>
<comment type="subcellular location">
    <subcellularLocation>
        <location evidence="1 9">Cell outer membrane</location>
        <topology evidence="1 9">Multi-pass membrane protein</topology>
    </subcellularLocation>
</comment>
<proteinExistence type="inferred from homology"/>
<dbReference type="SUPFAM" id="SSF56935">
    <property type="entry name" value="Porins"/>
    <property type="match status" value="1"/>
</dbReference>
<name>A0AAP2DRU6_9BACT</name>
<dbReference type="Pfam" id="PF13715">
    <property type="entry name" value="CarbopepD_reg_2"/>
    <property type="match status" value="1"/>
</dbReference>
<dbReference type="PANTHER" id="PTHR30069:SF29">
    <property type="entry name" value="HEMOGLOBIN AND HEMOGLOBIN-HAPTOGLOBIN-BINDING PROTEIN 1-RELATED"/>
    <property type="match status" value="1"/>
</dbReference>